<protein>
    <submittedName>
        <fullName evidence="2">Uncharacterized protein</fullName>
    </submittedName>
</protein>
<reference evidence="2" key="1">
    <citation type="submission" date="2014-12" db="EMBL/GenBank/DDBJ databases">
        <title>Insight into the proteome of Arion vulgaris.</title>
        <authorList>
            <person name="Aradska J."/>
            <person name="Bulat T."/>
            <person name="Smidak R."/>
            <person name="Sarate P."/>
            <person name="Gangsoo J."/>
            <person name="Sialana F."/>
            <person name="Bilban M."/>
            <person name="Lubec G."/>
        </authorList>
    </citation>
    <scope>NUCLEOTIDE SEQUENCE</scope>
    <source>
        <tissue evidence="2">Skin</tissue>
    </source>
</reference>
<sequence>MCRRQTYNATETNKRIHNNTYDRHTCTRQTCYVYKTTNMSSSFNSQQSTSHQQTSSSSSSLVPFLPILSMF</sequence>
<accession>A0A0B7AHC7</accession>
<evidence type="ECO:0000313" key="2">
    <source>
        <dbReference type="EMBL" id="CEK80409.1"/>
    </source>
</evidence>
<dbReference type="EMBL" id="HACG01033544">
    <property type="protein sequence ID" value="CEK80409.1"/>
    <property type="molecule type" value="Transcribed_RNA"/>
</dbReference>
<evidence type="ECO:0000256" key="1">
    <source>
        <dbReference type="SAM" id="MobiDB-lite"/>
    </source>
</evidence>
<gene>
    <name evidence="2" type="primary">ORF120797</name>
</gene>
<name>A0A0B7AHC7_9EUPU</name>
<dbReference type="AlphaFoldDB" id="A0A0B7AHC7"/>
<feature type="compositionally biased region" description="Low complexity" evidence="1">
    <location>
        <begin position="41"/>
        <end position="60"/>
    </location>
</feature>
<feature type="non-terminal residue" evidence="2">
    <location>
        <position position="71"/>
    </location>
</feature>
<proteinExistence type="predicted"/>
<organism evidence="2">
    <name type="scientific">Arion vulgaris</name>
    <dbReference type="NCBI Taxonomy" id="1028688"/>
    <lineage>
        <taxon>Eukaryota</taxon>
        <taxon>Metazoa</taxon>
        <taxon>Spiralia</taxon>
        <taxon>Lophotrochozoa</taxon>
        <taxon>Mollusca</taxon>
        <taxon>Gastropoda</taxon>
        <taxon>Heterobranchia</taxon>
        <taxon>Euthyneura</taxon>
        <taxon>Panpulmonata</taxon>
        <taxon>Eupulmonata</taxon>
        <taxon>Stylommatophora</taxon>
        <taxon>Helicina</taxon>
        <taxon>Arionoidea</taxon>
        <taxon>Arionidae</taxon>
        <taxon>Arion</taxon>
    </lineage>
</organism>
<feature type="region of interest" description="Disordered" evidence="1">
    <location>
        <begin position="41"/>
        <end position="62"/>
    </location>
</feature>